<evidence type="ECO:0000259" key="2">
    <source>
        <dbReference type="Pfam" id="PF13648"/>
    </source>
</evidence>
<dbReference type="Pfam" id="PF13648">
    <property type="entry name" value="Lipocalin_4"/>
    <property type="match status" value="1"/>
</dbReference>
<evidence type="ECO:0000313" key="3">
    <source>
        <dbReference type="EMBL" id="MFD2871167.1"/>
    </source>
</evidence>
<keyword evidence="1" id="KW-0732">Signal</keyword>
<organism evidence="3 4">
    <name type="scientific">Mucilaginibacter ximonensis</name>
    <dbReference type="NCBI Taxonomy" id="538021"/>
    <lineage>
        <taxon>Bacteria</taxon>
        <taxon>Pseudomonadati</taxon>
        <taxon>Bacteroidota</taxon>
        <taxon>Sphingobacteriia</taxon>
        <taxon>Sphingobacteriales</taxon>
        <taxon>Sphingobacteriaceae</taxon>
        <taxon>Mucilaginibacter</taxon>
    </lineage>
</organism>
<name>A0ABW5Y763_9SPHI</name>
<dbReference type="InterPro" id="IPR024311">
    <property type="entry name" value="Lipocalin-like"/>
</dbReference>
<feature type="domain" description="Lipocalin-like" evidence="2">
    <location>
        <begin position="31"/>
        <end position="113"/>
    </location>
</feature>
<sequence length="149" mass="16444">MKKIIPVLALFIAAFAACKKDKAIVPQQSVVGKWKFTKMEERDFNNGTVVFDTTLIIRATNAFLQFNADGTGHATVWTMSTAATPTSTQPIGDFNYTVSGDVLTIAGRVADGITDHLSFNGDEMLITVRIEDNEVPTRYADIIEYYSKQ</sequence>
<dbReference type="PROSITE" id="PS51257">
    <property type="entry name" value="PROKAR_LIPOPROTEIN"/>
    <property type="match status" value="1"/>
</dbReference>
<proteinExistence type="predicted"/>
<reference evidence="4" key="1">
    <citation type="journal article" date="2019" name="Int. J. Syst. Evol. Microbiol.">
        <title>The Global Catalogue of Microorganisms (GCM) 10K type strain sequencing project: providing services to taxonomists for standard genome sequencing and annotation.</title>
        <authorList>
            <consortium name="The Broad Institute Genomics Platform"/>
            <consortium name="The Broad Institute Genome Sequencing Center for Infectious Disease"/>
            <person name="Wu L."/>
            <person name="Ma J."/>
        </authorList>
    </citation>
    <scope>NUCLEOTIDE SEQUENCE [LARGE SCALE GENOMIC DNA]</scope>
    <source>
        <strain evidence="4">KCTC 22437</strain>
    </source>
</reference>
<protein>
    <recommendedName>
        <fullName evidence="2">Lipocalin-like domain-containing protein</fullName>
    </recommendedName>
</protein>
<dbReference type="EMBL" id="JBHUPD010000001">
    <property type="protein sequence ID" value="MFD2871167.1"/>
    <property type="molecule type" value="Genomic_DNA"/>
</dbReference>
<comment type="caution">
    <text evidence="3">The sequence shown here is derived from an EMBL/GenBank/DDBJ whole genome shotgun (WGS) entry which is preliminary data.</text>
</comment>
<evidence type="ECO:0000256" key="1">
    <source>
        <dbReference type="SAM" id="SignalP"/>
    </source>
</evidence>
<evidence type="ECO:0000313" key="4">
    <source>
        <dbReference type="Proteomes" id="UP001597557"/>
    </source>
</evidence>
<feature type="signal peptide" evidence="1">
    <location>
        <begin position="1"/>
        <end position="19"/>
    </location>
</feature>
<dbReference type="RefSeq" id="WP_377181579.1">
    <property type="nucleotide sequence ID" value="NZ_JBHUPD010000001.1"/>
</dbReference>
<keyword evidence="4" id="KW-1185">Reference proteome</keyword>
<gene>
    <name evidence="3" type="ORF">ACFS5N_01730</name>
</gene>
<dbReference type="Proteomes" id="UP001597557">
    <property type="component" value="Unassembled WGS sequence"/>
</dbReference>
<feature type="chain" id="PRO_5046873793" description="Lipocalin-like domain-containing protein" evidence="1">
    <location>
        <begin position="20"/>
        <end position="149"/>
    </location>
</feature>
<accession>A0ABW5Y763</accession>